<keyword evidence="7" id="KW-1185">Reference proteome</keyword>
<evidence type="ECO:0000256" key="4">
    <source>
        <dbReference type="ARBA" id="ARBA00022801"/>
    </source>
</evidence>
<sequence>MKKGFMALIAGMIANFTTAQQPLTPEKLWELNRVGAIGLSSDKNYVFFSVSKPNMEDNTFKKTFYKLSVKGGVPVPVSEEETKKVTEKINASGSKKLIHKSVKINPVFAKDFYQDLDKSTGQVYKSLNHRHWDKWTDGTFNHVFIENIEDGIQIDIMENLPYYCPQEPFGGSEDYIWNNDGTKVLYVTKAKIGTDYVLSTNTDIYQYDLQSGKTTNITEGMMGYDTRPSFNKNGVLAWLSMKEEGNEADKNDLIILQNEQKRNITEHWDNTIFSYIWSNDGKKIYFLAATDGTEQVFEINPFDEKPTPKQLTKGNFDINGIIGQAGDLLVVTRTDMNQATEIYTINLAKKSKKKAFLDVTQLSHINDDMYKTIAKCEVKERIIKTTDGKDMFAWVIYPPDFNPEKKYPTLLYCQGGPQSALTQFYSFRWNFQLMASQGYIVIAPSRRGMPGFGTKWNAQISKDWGGQVMKDYLSAIDDISKESYVDTSRLGAIGASYGGYSVFYLAGIHNKRFKSFIAHCGVFNLQSMYGTTEELFFNNNEIGGAYWEKDNEAAKKSYRDFNPIELVGNWDTPILIIHGGKDYRVPKEQGLQAFTAAQVRGIKSELLYFPDENHWVLKPQNGLFWQRNFFRWLEETL</sequence>
<dbReference type="InterPro" id="IPR011042">
    <property type="entry name" value="6-blade_b-propeller_TolB-like"/>
</dbReference>
<dbReference type="FunFam" id="3.40.50.1820:FF:000028">
    <property type="entry name" value="S9 family peptidase"/>
    <property type="match status" value="1"/>
</dbReference>
<dbReference type="eggNOG" id="COG1506">
    <property type="taxonomic scope" value="Bacteria"/>
</dbReference>
<dbReference type="GO" id="GO:0004252">
    <property type="term" value="F:serine-type endopeptidase activity"/>
    <property type="evidence" value="ECO:0007669"/>
    <property type="project" value="TreeGrafter"/>
</dbReference>
<dbReference type="InterPro" id="IPR029058">
    <property type="entry name" value="AB_hydrolase_fold"/>
</dbReference>
<dbReference type="Pfam" id="PF00326">
    <property type="entry name" value="Peptidase_S9"/>
    <property type="match status" value="1"/>
</dbReference>
<protein>
    <submittedName>
        <fullName evidence="6">Prolyl oligopeptidase</fullName>
    </submittedName>
</protein>
<dbReference type="eggNOG" id="COG0823">
    <property type="taxonomic scope" value="Bacteria"/>
</dbReference>
<comment type="similarity">
    <text evidence="1">Belongs to the peptidase S9C family.</text>
</comment>
<gene>
    <name evidence="6" type="ORF">CCYN2B_220036</name>
</gene>
<evidence type="ECO:0000313" key="6">
    <source>
        <dbReference type="EMBL" id="CEN34683.1"/>
    </source>
</evidence>
<evidence type="ECO:0000256" key="1">
    <source>
        <dbReference type="ARBA" id="ARBA00010040"/>
    </source>
</evidence>
<dbReference type="GO" id="GO:0006508">
    <property type="term" value="P:proteolysis"/>
    <property type="evidence" value="ECO:0007669"/>
    <property type="project" value="UniProtKB-KW"/>
</dbReference>
<dbReference type="RefSeq" id="WP_041991599.1">
    <property type="nucleotide sequence ID" value="NZ_CDOD01000015.1"/>
</dbReference>
<dbReference type="InterPro" id="IPR001375">
    <property type="entry name" value="Peptidase_S9_cat"/>
</dbReference>
<dbReference type="PANTHER" id="PTHR42776">
    <property type="entry name" value="SERINE PEPTIDASE S9 FAMILY MEMBER"/>
    <property type="match status" value="1"/>
</dbReference>
<dbReference type="Gene3D" id="3.40.50.1820">
    <property type="entry name" value="alpha/beta hydrolase"/>
    <property type="match status" value="1"/>
</dbReference>
<feature type="domain" description="Peptidase S9 prolyl oligopeptidase catalytic" evidence="5">
    <location>
        <begin position="426"/>
        <end position="637"/>
    </location>
</feature>
<dbReference type="SUPFAM" id="SSF53474">
    <property type="entry name" value="alpha/beta-Hydrolases"/>
    <property type="match status" value="1"/>
</dbReference>
<dbReference type="AlphaFoldDB" id="A0A0B7HAT4"/>
<keyword evidence="3" id="KW-0732">Signal</keyword>
<keyword evidence="4" id="KW-0378">Hydrolase</keyword>
<keyword evidence="2" id="KW-0645">Protease</keyword>
<accession>A0A0B7HAT4</accession>
<name>A0A0B7HAT4_9FLAO</name>
<organism evidence="6 7">
    <name type="scientific">Capnocytophaga cynodegmi</name>
    <dbReference type="NCBI Taxonomy" id="28189"/>
    <lineage>
        <taxon>Bacteria</taxon>
        <taxon>Pseudomonadati</taxon>
        <taxon>Bacteroidota</taxon>
        <taxon>Flavobacteriia</taxon>
        <taxon>Flavobacteriales</taxon>
        <taxon>Flavobacteriaceae</taxon>
        <taxon>Capnocytophaga</taxon>
    </lineage>
</organism>
<evidence type="ECO:0000313" key="7">
    <source>
        <dbReference type="Proteomes" id="UP000038055"/>
    </source>
</evidence>
<proteinExistence type="inferred from homology"/>
<evidence type="ECO:0000259" key="5">
    <source>
        <dbReference type="Pfam" id="PF00326"/>
    </source>
</evidence>
<dbReference type="PANTHER" id="PTHR42776:SF13">
    <property type="entry name" value="DIPEPTIDYL-PEPTIDASE 5"/>
    <property type="match status" value="1"/>
</dbReference>
<reference evidence="7" key="1">
    <citation type="submission" date="2015-01" db="EMBL/GenBank/DDBJ databases">
        <authorList>
            <person name="MANFREDI Pablo"/>
        </authorList>
    </citation>
    <scope>NUCLEOTIDE SEQUENCE [LARGE SCALE GENOMIC DNA]</scope>
    <source>
        <strain evidence="7">Ccyn2B</strain>
    </source>
</reference>
<evidence type="ECO:0000256" key="2">
    <source>
        <dbReference type="ARBA" id="ARBA00022670"/>
    </source>
</evidence>
<dbReference type="SUPFAM" id="SSF69304">
    <property type="entry name" value="Tricorn protease N-terminal domain"/>
    <property type="match status" value="1"/>
</dbReference>
<evidence type="ECO:0000256" key="3">
    <source>
        <dbReference type="ARBA" id="ARBA00022729"/>
    </source>
</evidence>
<dbReference type="EMBL" id="CDOD01000015">
    <property type="protein sequence ID" value="CEN34683.1"/>
    <property type="molecule type" value="Genomic_DNA"/>
</dbReference>
<dbReference type="Gene3D" id="2.120.10.30">
    <property type="entry name" value="TolB, C-terminal domain"/>
    <property type="match status" value="1"/>
</dbReference>
<dbReference type="Proteomes" id="UP000038055">
    <property type="component" value="Unassembled WGS sequence"/>
</dbReference>